<dbReference type="EMBL" id="QGKW02001660">
    <property type="protein sequence ID" value="KAF2578917.1"/>
    <property type="molecule type" value="Genomic_DNA"/>
</dbReference>
<comment type="caution">
    <text evidence="1">The sequence shown here is derived from an EMBL/GenBank/DDBJ whole genome shotgun (WGS) entry which is preliminary data.</text>
</comment>
<dbReference type="Proteomes" id="UP000712281">
    <property type="component" value="Unassembled WGS sequence"/>
</dbReference>
<gene>
    <name evidence="1" type="ORF">F2Q68_00006262</name>
</gene>
<protein>
    <submittedName>
        <fullName evidence="1">Uncharacterized protein</fullName>
    </submittedName>
</protein>
<proteinExistence type="predicted"/>
<name>A0A8S9JCB3_BRACR</name>
<sequence length="64" mass="7570">MDGDRPTVRLIPSVDTRWSFELAFQCHRFEVNHNLVSEVMPVLLKSCQSFSREKTVEEMKDRRS</sequence>
<reference evidence="1" key="1">
    <citation type="submission" date="2019-12" db="EMBL/GenBank/DDBJ databases">
        <title>Genome sequencing and annotation of Brassica cretica.</title>
        <authorList>
            <person name="Studholme D.J."/>
            <person name="Sarris P.F."/>
        </authorList>
    </citation>
    <scope>NUCLEOTIDE SEQUENCE</scope>
    <source>
        <strain evidence="1">PFS-001/15</strain>
        <tissue evidence="1">Leaf</tissue>
    </source>
</reference>
<evidence type="ECO:0000313" key="2">
    <source>
        <dbReference type="Proteomes" id="UP000712281"/>
    </source>
</evidence>
<accession>A0A8S9JCB3</accession>
<dbReference type="AlphaFoldDB" id="A0A8S9JCB3"/>
<organism evidence="1 2">
    <name type="scientific">Brassica cretica</name>
    <name type="common">Mustard</name>
    <dbReference type="NCBI Taxonomy" id="69181"/>
    <lineage>
        <taxon>Eukaryota</taxon>
        <taxon>Viridiplantae</taxon>
        <taxon>Streptophyta</taxon>
        <taxon>Embryophyta</taxon>
        <taxon>Tracheophyta</taxon>
        <taxon>Spermatophyta</taxon>
        <taxon>Magnoliopsida</taxon>
        <taxon>eudicotyledons</taxon>
        <taxon>Gunneridae</taxon>
        <taxon>Pentapetalae</taxon>
        <taxon>rosids</taxon>
        <taxon>malvids</taxon>
        <taxon>Brassicales</taxon>
        <taxon>Brassicaceae</taxon>
        <taxon>Brassiceae</taxon>
        <taxon>Brassica</taxon>
    </lineage>
</organism>
<evidence type="ECO:0000313" key="1">
    <source>
        <dbReference type="EMBL" id="KAF2578917.1"/>
    </source>
</evidence>